<feature type="region of interest" description="Disordered" evidence="1">
    <location>
        <begin position="262"/>
        <end position="295"/>
    </location>
</feature>
<dbReference type="Pfam" id="PF13423">
    <property type="entry name" value="UCH_1"/>
    <property type="match status" value="1"/>
</dbReference>
<accession>A0A8T0DMY4</accession>
<feature type="domain" description="UBA" evidence="2">
    <location>
        <begin position="216"/>
        <end position="256"/>
    </location>
</feature>
<dbReference type="EMBL" id="JTDF01002862">
    <property type="protein sequence ID" value="KAF8568358.1"/>
    <property type="molecule type" value="Genomic_DNA"/>
</dbReference>
<dbReference type="PANTHER" id="PTHR46738">
    <property type="entry name" value="UBIQUITIN-ASSOCIATED DOMAIN-CONTAINING PROTEIN 1"/>
    <property type="match status" value="1"/>
</dbReference>
<dbReference type="Gene3D" id="1.10.8.10">
    <property type="entry name" value="DNA helicase RuvA subunit, C-terminal domain"/>
    <property type="match status" value="2"/>
</dbReference>
<dbReference type="PROSITE" id="PS00973">
    <property type="entry name" value="USP_2"/>
    <property type="match status" value="1"/>
</dbReference>
<organism evidence="4 5">
    <name type="scientific">Paragonimus westermani</name>
    <dbReference type="NCBI Taxonomy" id="34504"/>
    <lineage>
        <taxon>Eukaryota</taxon>
        <taxon>Metazoa</taxon>
        <taxon>Spiralia</taxon>
        <taxon>Lophotrochozoa</taxon>
        <taxon>Platyhelminthes</taxon>
        <taxon>Trematoda</taxon>
        <taxon>Digenea</taxon>
        <taxon>Plagiorchiida</taxon>
        <taxon>Troglotremata</taxon>
        <taxon>Troglotrematidae</taxon>
        <taxon>Paragonimus</taxon>
    </lineage>
</organism>
<dbReference type="SUPFAM" id="SSF46934">
    <property type="entry name" value="UBA-like"/>
    <property type="match status" value="1"/>
</dbReference>
<dbReference type="InterPro" id="IPR052476">
    <property type="entry name" value="UBAC1"/>
</dbReference>
<dbReference type="Pfam" id="PF22562">
    <property type="entry name" value="UBA_7"/>
    <property type="match status" value="1"/>
</dbReference>
<evidence type="ECO:0000313" key="5">
    <source>
        <dbReference type="Proteomes" id="UP000699462"/>
    </source>
</evidence>
<feature type="compositionally biased region" description="Polar residues" evidence="1">
    <location>
        <begin position="267"/>
        <end position="289"/>
    </location>
</feature>
<dbReference type="Pfam" id="PF00627">
    <property type="entry name" value="UBA"/>
    <property type="match status" value="1"/>
</dbReference>
<dbReference type="PROSITE" id="PS50235">
    <property type="entry name" value="USP_3"/>
    <property type="match status" value="1"/>
</dbReference>
<dbReference type="GO" id="GO:0000151">
    <property type="term" value="C:ubiquitin ligase complex"/>
    <property type="evidence" value="ECO:0007669"/>
    <property type="project" value="TreeGrafter"/>
</dbReference>
<keyword evidence="5" id="KW-1185">Reference proteome</keyword>
<dbReference type="Gene3D" id="3.90.70.10">
    <property type="entry name" value="Cysteine proteinases"/>
    <property type="match status" value="2"/>
</dbReference>
<dbReference type="InterPro" id="IPR028889">
    <property type="entry name" value="USP"/>
</dbReference>
<evidence type="ECO:0008006" key="6">
    <source>
        <dbReference type="Google" id="ProtNLM"/>
    </source>
</evidence>
<evidence type="ECO:0000313" key="4">
    <source>
        <dbReference type="EMBL" id="KAF8568358.1"/>
    </source>
</evidence>
<proteinExistence type="predicted"/>
<dbReference type="OrthoDB" id="6271803at2759"/>
<comment type="caution">
    <text evidence="4">The sequence shown here is derived from an EMBL/GenBank/DDBJ whole genome shotgun (WGS) entry which is preliminary data.</text>
</comment>
<dbReference type="GO" id="GO:0004843">
    <property type="term" value="F:cysteine-type deubiquitinase activity"/>
    <property type="evidence" value="ECO:0007669"/>
    <property type="project" value="InterPro"/>
</dbReference>
<evidence type="ECO:0000259" key="2">
    <source>
        <dbReference type="PROSITE" id="PS50030"/>
    </source>
</evidence>
<gene>
    <name evidence="4" type="ORF">P879_08090</name>
</gene>
<dbReference type="PANTHER" id="PTHR46738:SF1">
    <property type="entry name" value="UBIQUITIN-ASSOCIATED DOMAIN-CONTAINING PROTEIN 1"/>
    <property type="match status" value="1"/>
</dbReference>
<dbReference type="SMART" id="SM00165">
    <property type="entry name" value="UBA"/>
    <property type="match status" value="2"/>
</dbReference>
<evidence type="ECO:0000256" key="1">
    <source>
        <dbReference type="SAM" id="MobiDB-lite"/>
    </source>
</evidence>
<sequence length="386" mass="42581">MVNKAEYEAYEKHRQQNATARVSLPTEEVVRPRIPFEACLSAWGEVEKVNDFATPASDPPGARTYALRSSRLLNFPDYLCVQLAKYTIGSDWLPQKLDVEIELPSSEKKEEFRVDLAGLRSRGGLQPNEVLMPDLDAKITNVHSTQPISVEPNIEYVSHLVSMGFTNLASCKACILTNNVSLETALEWIMEHLNDPTLNDPFTEQQRADSLSAQTPANEDSIAMLNAMGLTRAQAVKALNHTGHNLEAAADWAFTNPDVLNDVQEPPNLSNSSGMTTPTSANQCRVQQHSESSNTSTTSSVYELCAFISHMGKATTDGHYVAHIKRSALAKCIPNETPVHHSGSPCCGGTDDEWIIFNDEKVAKSESPPHRLAYVYVFRRVDAPID</sequence>
<dbReference type="InterPro" id="IPR018200">
    <property type="entry name" value="USP_CS"/>
</dbReference>
<feature type="domain" description="UBA" evidence="2">
    <location>
        <begin position="149"/>
        <end position="192"/>
    </location>
</feature>
<dbReference type="InterPro" id="IPR009060">
    <property type="entry name" value="UBA-like_sf"/>
</dbReference>
<name>A0A8T0DMY4_9TREM</name>
<feature type="domain" description="USP" evidence="3">
    <location>
        <begin position="1"/>
        <end position="381"/>
    </location>
</feature>
<dbReference type="InterPro" id="IPR028881">
    <property type="entry name" value="PAN2_UCH_dom"/>
</dbReference>
<dbReference type="CDD" id="cd14386">
    <property type="entry name" value="UBA2_UBP5"/>
    <property type="match status" value="1"/>
</dbReference>
<dbReference type="InterPro" id="IPR015940">
    <property type="entry name" value="UBA"/>
</dbReference>
<dbReference type="Proteomes" id="UP000699462">
    <property type="component" value="Unassembled WGS sequence"/>
</dbReference>
<dbReference type="SUPFAM" id="SSF54001">
    <property type="entry name" value="Cysteine proteinases"/>
    <property type="match status" value="1"/>
</dbReference>
<protein>
    <recommendedName>
        <fullName evidence="6">Ubiquitin carboxyl-terminal hydrolase 5/13</fullName>
    </recommendedName>
</protein>
<dbReference type="GO" id="GO:0016579">
    <property type="term" value="P:protein deubiquitination"/>
    <property type="evidence" value="ECO:0007669"/>
    <property type="project" value="InterPro"/>
</dbReference>
<dbReference type="PROSITE" id="PS50030">
    <property type="entry name" value="UBA"/>
    <property type="match status" value="2"/>
</dbReference>
<dbReference type="AlphaFoldDB" id="A0A8T0DMY4"/>
<dbReference type="InterPro" id="IPR038765">
    <property type="entry name" value="Papain-like_cys_pep_sf"/>
</dbReference>
<evidence type="ECO:0000259" key="3">
    <source>
        <dbReference type="PROSITE" id="PS50235"/>
    </source>
</evidence>
<reference evidence="4 5" key="1">
    <citation type="submission" date="2019-07" db="EMBL/GenBank/DDBJ databases">
        <title>Annotation for the trematode Paragonimus westermani.</title>
        <authorList>
            <person name="Choi Y.-J."/>
        </authorList>
    </citation>
    <scope>NUCLEOTIDE SEQUENCE [LARGE SCALE GENOMIC DNA]</scope>
    <source>
        <strain evidence="4">180907_Pwestermani</strain>
    </source>
</reference>